<name>A0AAD8I5X9_9APIA</name>
<reference evidence="2" key="1">
    <citation type="submission" date="2023-02" db="EMBL/GenBank/DDBJ databases">
        <title>Genome of toxic invasive species Heracleum sosnowskyi carries increased number of genes despite the absence of recent whole-genome duplications.</title>
        <authorList>
            <person name="Schelkunov M."/>
            <person name="Shtratnikova V."/>
            <person name="Makarenko M."/>
            <person name="Klepikova A."/>
            <person name="Omelchenko D."/>
            <person name="Novikova G."/>
            <person name="Obukhova E."/>
            <person name="Bogdanov V."/>
            <person name="Penin A."/>
            <person name="Logacheva M."/>
        </authorList>
    </citation>
    <scope>NUCLEOTIDE SEQUENCE</scope>
    <source>
        <strain evidence="2">Hsosn_3</strain>
        <tissue evidence="2">Leaf</tissue>
    </source>
</reference>
<reference evidence="2" key="2">
    <citation type="submission" date="2023-05" db="EMBL/GenBank/DDBJ databases">
        <authorList>
            <person name="Schelkunov M.I."/>
        </authorList>
    </citation>
    <scope>NUCLEOTIDE SEQUENCE</scope>
    <source>
        <strain evidence="2">Hsosn_3</strain>
        <tissue evidence="2">Leaf</tissue>
    </source>
</reference>
<comment type="caution">
    <text evidence="2">The sequence shown here is derived from an EMBL/GenBank/DDBJ whole genome shotgun (WGS) entry which is preliminary data.</text>
</comment>
<dbReference type="GO" id="GO:0016787">
    <property type="term" value="F:hydrolase activity"/>
    <property type="evidence" value="ECO:0007669"/>
    <property type="project" value="UniProtKB-ARBA"/>
</dbReference>
<protein>
    <submittedName>
        <fullName evidence="2">Caffeoylshikimate esterase-like</fullName>
    </submittedName>
</protein>
<sequence length="321" mass="36185">METGAETVRYEEEFITNSRKMKLFTCRWLPSSEPKGLIFLCHGYGMECSIFMRDTGIRLAKAGYAVYGIDYEGHGKSSGLQGYVPDFDALVTDCSDHFTSICERKENSKKLRFIMGESMGGAVVLLLHRKKPAFWDGAILLAPMCKIADDVKPNRLVISALTKLTRIIPTWKIIPSPDIVDLAFRDPEVRKEVRSNPYCYKGRPRLQTAYQLLTVSLDIEQRLQEVSLPFLLLHGGDDKVTDPSVSKLLYEKAISSDKTFKLYPGMWHSLSRGETAENTEIVFSDIIKWLDEKIAIGNAKLESELKSENNTSNSGKTILID</sequence>
<gene>
    <name evidence="2" type="ORF">POM88_024859</name>
</gene>
<dbReference type="Pfam" id="PF12146">
    <property type="entry name" value="Hydrolase_4"/>
    <property type="match status" value="1"/>
</dbReference>
<dbReference type="InterPro" id="IPR022742">
    <property type="entry name" value="Hydrolase_4"/>
</dbReference>
<organism evidence="2 3">
    <name type="scientific">Heracleum sosnowskyi</name>
    <dbReference type="NCBI Taxonomy" id="360622"/>
    <lineage>
        <taxon>Eukaryota</taxon>
        <taxon>Viridiplantae</taxon>
        <taxon>Streptophyta</taxon>
        <taxon>Embryophyta</taxon>
        <taxon>Tracheophyta</taxon>
        <taxon>Spermatophyta</taxon>
        <taxon>Magnoliopsida</taxon>
        <taxon>eudicotyledons</taxon>
        <taxon>Gunneridae</taxon>
        <taxon>Pentapetalae</taxon>
        <taxon>asterids</taxon>
        <taxon>campanulids</taxon>
        <taxon>Apiales</taxon>
        <taxon>Apiaceae</taxon>
        <taxon>Apioideae</taxon>
        <taxon>apioid superclade</taxon>
        <taxon>Tordylieae</taxon>
        <taxon>Tordyliinae</taxon>
        <taxon>Heracleum</taxon>
    </lineage>
</organism>
<dbReference type="InterPro" id="IPR000073">
    <property type="entry name" value="AB_hydrolase_1"/>
</dbReference>
<dbReference type="FunFam" id="3.40.50.1820:FF:000036">
    <property type="entry name" value="Alpha/beta-Hydrolases superfamily protein"/>
    <property type="match status" value="1"/>
</dbReference>
<dbReference type="SUPFAM" id="SSF53474">
    <property type="entry name" value="alpha/beta-Hydrolases"/>
    <property type="match status" value="1"/>
</dbReference>
<feature type="domain" description="Serine aminopeptidase S33" evidence="1">
    <location>
        <begin position="33"/>
        <end position="271"/>
    </location>
</feature>
<evidence type="ECO:0000313" key="3">
    <source>
        <dbReference type="Proteomes" id="UP001237642"/>
    </source>
</evidence>
<dbReference type="Gene3D" id="3.40.50.1820">
    <property type="entry name" value="alpha/beta hydrolase"/>
    <property type="match status" value="1"/>
</dbReference>
<evidence type="ECO:0000259" key="1">
    <source>
        <dbReference type="Pfam" id="PF12146"/>
    </source>
</evidence>
<dbReference type="EMBL" id="JAUIZM010000006">
    <property type="protein sequence ID" value="KAK1378115.1"/>
    <property type="molecule type" value="Genomic_DNA"/>
</dbReference>
<dbReference type="AlphaFoldDB" id="A0AAD8I5X9"/>
<proteinExistence type="predicted"/>
<dbReference type="InterPro" id="IPR051044">
    <property type="entry name" value="MAG_DAG_Lipase"/>
</dbReference>
<dbReference type="InterPro" id="IPR029058">
    <property type="entry name" value="AB_hydrolase_fold"/>
</dbReference>
<keyword evidence="3" id="KW-1185">Reference proteome</keyword>
<dbReference type="Proteomes" id="UP001237642">
    <property type="component" value="Unassembled WGS sequence"/>
</dbReference>
<dbReference type="PRINTS" id="PR00111">
    <property type="entry name" value="ABHYDROLASE"/>
</dbReference>
<accession>A0AAD8I5X9</accession>
<dbReference type="PANTHER" id="PTHR11614">
    <property type="entry name" value="PHOSPHOLIPASE-RELATED"/>
    <property type="match status" value="1"/>
</dbReference>
<evidence type="ECO:0000313" key="2">
    <source>
        <dbReference type="EMBL" id="KAK1378115.1"/>
    </source>
</evidence>